<comment type="caution">
    <text evidence="1">The sequence shown here is derived from an EMBL/GenBank/DDBJ whole genome shotgun (WGS) entry which is preliminary data.</text>
</comment>
<dbReference type="AlphaFoldDB" id="A0AAN7UL68"/>
<dbReference type="Proteomes" id="UP001305414">
    <property type="component" value="Unassembled WGS sequence"/>
</dbReference>
<dbReference type="EMBL" id="JAWHQM010000043">
    <property type="protein sequence ID" value="KAK5634680.1"/>
    <property type="molecule type" value="Genomic_DNA"/>
</dbReference>
<sequence length="208" mass="22436">MSLAPPDLPKEAKCVPPISVPTYGAGGVFSVACTAEIAGPALKCLEKVLDLPHYGVWNTFIPSAEVLTPGPDTSTLPPEVQALAAQPGFVSPGSRIRFDAVMSKSWTQSTELDVSFLEAFDPGNGNGNGKAYRVAWKGTSFPGFMLRSERVQEFVEYVAEDGSVRTRYANWETFGGMLGYVLPKGQIVAGFEKWTVGLKKVVEEEISK</sequence>
<evidence type="ECO:0000313" key="1">
    <source>
        <dbReference type="EMBL" id="KAK5634680.1"/>
    </source>
</evidence>
<dbReference type="CDD" id="cd07822">
    <property type="entry name" value="SRPBCC_4"/>
    <property type="match status" value="1"/>
</dbReference>
<keyword evidence="2" id="KW-1185">Reference proteome</keyword>
<gene>
    <name evidence="1" type="ORF">RRF57_010393</name>
</gene>
<name>A0AAN7UL68_9PEZI</name>
<reference evidence="1 2" key="1">
    <citation type="submission" date="2023-10" db="EMBL/GenBank/DDBJ databases">
        <title>Draft genome sequence of Xylaria bambusicola isolate GMP-LS, the root and basal stem rot pathogen of sugarcane in Indonesia.</title>
        <authorList>
            <person name="Selvaraj P."/>
            <person name="Muralishankar V."/>
            <person name="Muruganantham S."/>
            <person name="Sp S."/>
            <person name="Haryani S."/>
            <person name="Lau K.J.X."/>
            <person name="Naqvi N.I."/>
        </authorList>
    </citation>
    <scope>NUCLEOTIDE SEQUENCE [LARGE SCALE GENOMIC DNA]</scope>
    <source>
        <strain evidence="1">GMP-LS</strain>
    </source>
</reference>
<proteinExistence type="predicted"/>
<evidence type="ECO:0000313" key="2">
    <source>
        <dbReference type="Proteomes" id="UP001305414"/>
    </source>
</evidence>
<organism evidence="1 2">
    <name type="scientific">Xylaria bambusicola</name>
    <dbReference type="NCBI Taxonomy" id="326684"/>
    <lineage>
        <taxon>Eukaryota</taxon>
        <taxon>Fungi</taxon>
        <taxon>Dikarya</taxon>
        <taxon>Ascomycota</taxon>
        <taxon>Pezizomycotina</taxon>
        <taxon>Sordariomycetes</taxon>
        <taxon>Xylariomycetidae</taxon>
        <taxon>Xylariales</taxon>
        <taxon>Xylariaceae</taxon>
        <taxon>Xylaria</taxon>
    </lineage>
</organism>
<protein>
    <submittedName>
        <fullName evidence="1">Uncharacterized protein</fullName>
    </submittedName>
</protein>
<accession>A0AAN7UL68</accession>